<keyword evidence="10 13" id="KW-0539">Nucleus</keyword>
<keyword evidence="6 13" id="KW-0805">Transcription regulation</keyword>
<evidence type="ECO:0000256" key="4">
    <source>
        <dbReference type="ARBA" id="ARBA00022771"/>
    </source>
</evidence>
<evidence type="ECO:0000256" key="12">
    <source>
        <dbReference type="PROSITE-ProRule" id="PRU00309"/>
    </source>
</evidence>
<dbReference type="PANTHER" id="PTHR46600:SF1">
    <property type="entry name" value="THAP DOMAIN-CONTAINING PROTEIN 1"/>
    <property type="match status" value="1"/>
</dbReference>
<dbReference type="InterPro" id="IPR026516">
    <property type="entry name" value="THAP1/10"/>
</dbReference>
<proteinExistence type="inferred from homology"/>
<evidence type="ECO:0000256" key="10">
    <source>
        <dbReference type="ARBA" id="ARBA00023242"/>
    </source>
</evidence>
<dbReference type="GO" id="GO:0003700">
    <property type="term" value="F:DNA-binding transcription factor activity"/>
    <property type="evidence" value="ECO:0007669"/>
    <property type="project" value="UniProtKB-UniRule"/>
</dbReference>
<protein>
    <recommendedName>
        <fullName evidence="13">THAP domain-containing protein 1</fullName>
    </recommendedName>
</protein>
<reference evidence="17" key="1">
    <citation type="journal article" date="2006" name="Science">
        <title>Ancient noncoding elements conserved in the human genome.</title>
        <authorList>
            <person name="Venkatesh B."/>
            <person name="Kirkness E.F."/>
            <person name="Loh Y.H."/>
            <person name="Halpern A.L."/>
            <person name="Lee A.P."/>
            <person name="Johnson J."/>
            <person name="Dandona N."/>
            <person name="Viswanathan L.D."/>
            <person name="Tay A."/>
            <person name="Venter J.C."/>
            <person name="Strausberg R.L."/>
            <person name="Brenner S."/>
        </authorList>
    </citation>
    <scope>NUCLEOTIDE SEQUENCE [LARGE SCALE GENOMIC DNA]</scope>
</reference>
<evidence type="ECO:0000256" key="2">
    <source>
        <dbReference type="ARBA" id="ARBA00006177"/>
    </source>
</evidence>
<dbReference type="GO" id="GO:0008270">
    <property type="term" value="F:zinc ion binding"/>
    <property type="evidence" value="ECO:0007669"/>
    <property type="project" value="UniProtKB-KW"/>
</dbReference>
<evidence type="ECO:0000256" key="13">
    <source>
        <dbReference type="RuleBase" id="RU369073"/>
    </source>
</evidence>
<keyword evidence="9 13" id="KW-0804">Transcription</keyword>
<name>A0A4W3I3B2_CALMI</name>
<evidence type="ECO:0000256" key="8">
    <source>
        <dbReference type="ARBA" id="ARBA00023125"/>
    </source>
</evidence>
<reference evidence="16" key="4">
    <citation type="submission" date="2025-08" db="UniProtKB">
        <authorList>
            <consortium name="Ensembl"/>
        </authorList>
    </citation>
    <scope>IDENTIFICATION</scope>
</reference>
<reference evidence="16" key="5">
    <citation type="submission" date="2025-09" db="UniProtKB">
        <authorList>
            <consortium name="Ensembl"/>
        </authorList>
    </citation>
    <scope>IDENTIFICATION</scope>
</reference>
<evidence type="ECO:0000256" key="1">
    <source>
        <dbReference type="ARBA" id="ARBA00004642"/>
    </source>
</evidence>
<dbReference type="AlphaFoldDB" id="A0A4W3I3B2"/>
<keyword evidence="5" id="KW-0862">Zinc</keyword>
<keyword evidence="3" id="KW-0479">Metal-binding</keyword>
<evidence type="ECO:0000313" key="16">
    <source>
        <dbReference type="Ensembl" id="ENSCMIP00000023252.1"/>
    </source>
</evidence>
<dbReference type="Pfam" id="PF05485">
    <property type="entry name" value="THAP"/>
    <property type="match status" value="1"/>
</dbReference>
<dbReference type="SUPFAM" id="SSF57716">
    <property type="entry name" value="Glucocorticoid receptor-like (DNA-binding domain)"/>
    <property type="match status" value="1"/>
</dbReference>
<dbReference type="InterPro" id="IPR006612">
    <property type="entry name" value="THAP_Znf"/>
</dbReference>
<evidence type="ECO:0000259" key="15">
    <source>
        <dbReference type="PROSITE" id="PS50950"/>
    </source>
</evidence>
<evidence type="ECO:0000256" key="6">
    <source>
        <dbReference type="ARBA" id="ARBA00023015"/>
    </source>
</evidence>
<keyword evidence="11 13" id="KW-0131">Cell cycle</keyword>
<comment type="similarity">
    <text evidence="2 13">Belongs to the THAP1 family.</text>
</comment>
<feature type="region of interest" description="Disordered" evidence="14">
    <location>
        <begin position="88"/>
        <end position="115"/>
    </location>
</feature>
<comment type="subcellular location">
    <subcellularLocation>
        <location evidence="1 13">Nucleus</location>
        <location evidence="1 13">Nucleoplasm</location>
    </subcellularLocation>
</comment>
<evidence type="ECO:0000256" key="3">
    <source>
        <dbReference type="ARBA" id="ARBA00022723"/>
    </source>
</evidence>
<dbReference type="GeneTree" id="ENSGT00960000189770"/>
<keyword evidence="4 12" id="KW-0863">Zinc-finger</keyword>
<keyword evidence="17" id="KW-1185">Reference proteome</keyword>
<evidence type="ECO:0000256" key="11">
    <source>
        <dbReference type="ARBA" id="ARBA00023306"/>
    </source>
</evidence>
<dbReference type="GO" id="GO:0001935">
    <property type="term" value="P:endothelial cell proliferation"/>
    <property type="evidence" value="ECO:0007669"/>
    <property type="project" value="UniProtKB-UniRule"/>
</dbReference>
<keyword evidence="7 13" id="KW-0175">Coiled coil</keyword>
<dbReference type="GO" id="GO:0043565">
    <property type="term" value="F:sequence-specific DNA binding"/>
    <property type="evidence" value="ECO:0007669"/>
    <property type="project" value="UniProtKB-UniRule"/>
</dbReference>
<comment type="function">
    <text evidence="13">DNA-binding transcription regulator that regulates endothelial cell proliferation and G1/S cell-cycle progression. Specifically binds the 5'-[AT]NTNN[GT]GGCA[AGT]-3' core DNA sequence and acts by modulating expression of pRB-E2F cell-cycle target genes.</text>
</comment>
<dbReference type="SMART" id="SM00980">
    <property type="entry name" value="THAP"/>
    <property type="match status" value="1"/>
</dbReference>
<sequence length="274" mass="30740">MVGTYCCVPGCFNNTLKNKELSFHVFPKNEQLRAAWIHHLARLDRRKFSVWQPKAHHKVCDAHFPGGKKTYMNNVPLLFPLKVERAGAGAGARARPGRPQPHSTSTNTNTPGQPLCDGIQFGYPSNIMAPQKRIKRKNGHKLKEDTLRRAKVPFTRPEIQKEGSVMASFSLNHQEGDDDEKARFEAAQTLLDIFKINSGCEGVQATAESALMWPPVYSDCFTDWSIKTRILITSPTPFPWAKPNTKLSGTGCIHRSSVKPDEVHIKQVQETHDC</sequence>
<reference evidence="17" key="2">
    <citation type="journal article" date="2007" name="PLoS Biol.">
        <title>Survey sequencing and comparative analysis of the elephant shark (Callorhinchus milii) genome.</title>
        <authorList>
            <person name="Venkatesh B."/>
            <person name="Kirkness E.F."/>
            <person name="Loh Y.H."/>
            <person name="Halpern A.L."/>
            <person name="Lee A.P."/>
            <person name="Johnson J."/>
            <person name="Dandona N."/>
            <person name="Viswanathan L.D."/>
            <person name="Tay A."/>
            <person name="Venter J.C."/>
            <person name="Strausberg R.L."/>
            <person name="Brenner S."/>
        </authorList>
    </citation>
    <scope>NUCLEOTIDE SEQUENCE [LARGE SCALE GENOMIC DNA]</scope>
</reference>
<dbReference type="PANTHER" id="PTHR46600">
    <property type="entry name" value="THAP DOMAIN-CONTAINING"/>
    <property type="match status" value="1"/>
</dbReference>
<evidence type="ECO:0000256" key="7">
    <source>
        <dbReference type="ARBA" id="ARBA00023054"/>
    </source>
</evidence>
<keyword evidence="8 12" id="KW-0238">DNA-binding</keyword>
<feature type="compositionally biased region" description="Polar residues" evidence="14">
    <location>
        <begin position="101"/>
        <end position="112"/>
    </location>
</feature>
<evidence type="ECO:0000256" key="14">
    <source>
        <dbReference type="SAM" id="MobiDB-lite"/>
    </source>
</evidence>
<dbReference type="PROSITE" id="PS50950">
    <property type="entry name" value="ZF_THAP"/>
    <property type="match status" value="1"/>
</dbReference>
<reference evidence="17" key="3">
    <citation type="journal article" date="2014" name="Nature">
        <title>Elephant shark genome provides unique insights into gnathostome evolution.</title>
        <authorList>
            <consortium name="International Elephant Shark Genome Sequencing Consortium"/>
            <person name="Venkatesh B."/>
            <person name="Lee A.P."/>
            <person name="Ravi V."/>
            <person name="Maurya A.K."/>
            <person name="Lian M.M."/>
            <person name="Swann J.B."/>
            <person name="Ohta Y."/>
            <person name="Flajnik M.F."/>
            <person name="Sutoh Y."/>
            <person name="Kasahara M."/>
            <person name="Hoon S."/>
            <person name="Gangu V."/>
            <person name="Roy S.W."/>
            <person name="Irimia M."/>
            <person name="Korzh V."/>
            <person name="Kondrychyn I."/>
            <person name="Lim Z.W."/>
            <person name="Tay B.H."/>
            <person name="Tohari S."/>
            <person name="Kong K.W."/>
            <person name="Ho S."/>
            <person name="Lorente-Galdos B."/>
            <person name="Quilez J."/>
            <person name="Marques-Bonet T."/>
            <person name="Raney B.J."/>
            <person name="Ingham P.W."/>
            <person name="Tay A."/>
            <person name="Hillier L.W."/>
            <person name="Minx P."/>
            <person name="Boehm T."/>
            <person name="Wilson R.K."/>
            <person name="Brenner S."/>
            <person name="Warren W.C."/>
        </authorList>
    </citation>
    <scope>NUCLEOTIDE SEQUENCE [LARGE SCALE GENOMIC DNA]</scope>
</reference>
<evidence type="ECO:0000313" key="17">
    <source>
        <dbReference type="Proteomes" id="UP000314986"/>
    </source>
</evidence>
<feature type="domain" description="THAP-type" evidence="15">
    <location>
        <begin position="1"/>
        <end position="79"/>
    </location>
</feature>
<dbReference type="Proteomes" id="UP000314986">
    <property type="component" value="Unassembled WGS sequence"/>
</dbReference>
<accession>A0A4W3I3B2</accession>
<organism evidence="16 17">
    <name type="scientific">Callorhinchus milii</name>
    <name type="common">Ghost shark</name>
    <dbReference type="NCBI Taxonomy" id="7868"/>
    <lineage>
        <taxon>Eukaryota</taxon>
        <taxon>Metazoa</taxon>
        <taxon>Chordata</taxon>
        <taxon>Craniata</taxon>
        <taxon>Vertebrata</taxon>
        <taxon>Chondrichthyes</taxon>
        <taxon>Holocephali</taxon>
        <taxon>Chimaeriformes</taxon>
        <taxon>Callorhinchidae</taxon>
        <taxon>Callorhinchus</taxon>
    </lineage>
</organism>
<dbReference type="GO" id="GO:0005654">
    <property type="term" value="C:nucleoplasm"/>
    <property type="evidence" value="ECO:0007669"/>
    <property type="project" value="UniProtKB-SubCell"/>
</dbReference>
<evidence type="ECO:0000256" key="5">
    <source>
        <dbReference type="ARBA" id="ARBA00022833"/>
    </source>
</evidence>
<dbReference type="Ensembl" id="ENSCMIT00000023649.1">
    <property type="protein sequence ID" value="ENSCMIP00000023252.1"/>
    <property type="gene ID" value="ENSCMIG00000010422.1"/>
</dbReference>
<evidence type="ECO:0000256" key="9">
    <source>
        <dbReference type="ARBA" id="ARBA00023163"/>
    </source>
</evidence>